<dbReference type="RefSeq" id="WP_264772986.1">
    <property type="nucleotide sequence ID" value="NZ_JAPDOG010000021.1"/>
</dbReference>
<dbReference type="InterPro" id="IPR042094">
    <property type="entry name" value="T2SS_GspF_sf"/>
</dbReference>
<dbReference type="PANTHER" id="PTHR30012:SF0">
    <property type="entry name" value="TYPE II SECRETION SYSTEM PROTEIN F-RELATED"/>
    <property type="match status" value="1"/>
</dbReference>
<feature type="domain" description="Type II secretion system protein GspF" evidence="8">
    <location>
        <begin position="275"/>
        <end position="394"/>
    </location>
</feature>
<dbReference type="PRINTS" id="PR00812">
    <property type="entry name" value="BCTERIALGSPF"/>
</dbReference>
<evidence type="ECO:0000259" key="8">
    <source>
        <dbReference type="Pfam" id="PF00482"/>
    </source>
</evidence>
<dbReference type="PANTHER" id="PTHR30012">
    <property type="entry name" value="GENERAL SECRETION PATHWAY PROTEIN"/>
    <property type="match status" value="1"/>
</dbReference>
<feature type="transmembrane region" description="Helical" evidence="7">
    <location>
        <begin position="227"/>
        <end position="244"/>
    </location>
</feature>
<dbReference type="InterPro" id="IPR003004">
    <property type="entry name" value="GspF/PilC"/>
</dbReference>
<feature type="domain" description="Type II secretion system protein GspF" evidence="8">
    <location>
        <begin position="73"/>
        <end position="196"/>
    </location>
</feature>
<reference evidence="9 10" key="1">
    <citation type="submission" date="2022-10" db="EMBL/GenBank/DDBJ databases">
        <title>Defluviimonas sp. CAU 1641 isolated from mud.</title>
        <authorList>
            <person name="Kim W."/>
        </authorList>
    </citation>
    <scope>NUCLEOTIDE SEQUENCE [LARGE SCALE GENOMIC DNA]</scope>
    <source>
        <strain evidence="9 10">CAU 1641</strain>
    </source>
</reference>
<proteinExistence type="inferred from homology"/>
<dbReference type="InterPro" id="IPR018076">
    <property type="entry name" value="T2SS_GspF_dom"/>
</dbReference>
<keyword evidence="5 7" id="KW-1133">Transmembrane helix</keyword>
<name>A0ABT3J7B0_9RHOB</name>
<dbReference type="Pfam" id="PF00482">
    <property type="entry name" value="T2SSF"/>
    <property type="match status" value="2"/>
</dbReference>
<accession>A0ABT3J7B0</accession>
<keyword evidence="10" id="KW-1185">Reference proteome</keyword>
<evidence type="ECO:0000256" key="3">
    <source>
        <dbReference type="ARBA" id="ARBA00022475"/>
    </source>
</evidence>
<evidence type="ECO:0000256" key="4">
    <source>
        <dbReference type="ARBA" id="ARBA00022692"/>
    </source>
</evidence>
<comment type="subcellular location">
    <subcellularLocation>
        <location evidence="1">Cell membrane</location>
        <topology evidence="1">Multi-pass membrane protein</topology>
    </subcellularLocation>
</comment>
<keyword evidence="6 7" id="KW-0472">Membrane</keyword>
<keyword evidence="4 7" id="KW-0812">Transmembrane</keyword>
<keyword evidence="3" id="KW-1003">Cell membrane</keyword>
<comment type="similarity">
    <text evidence="2">Belongs to the GSP F family.</text>
</comment>
<feature type="transmembrane region" description="Helical" evidence="7">
    <location>
        <begin position="173"/>
        <end position="195"/>
    </location>
</feature>
<evidence type="ECO:0000256" key="5">
    <source>
        <dbReference type="ARBA" id="ARBA00022989"/>
    </source>
</evidence>
<evidence type="ECO:0000256" key="7">
    <source>
        <dbReference type="SAM" id="Phobius"/>
    </source>
</evidence>
<organism evidence="9 10">
    <name type="scientific">Defluviimonas salinarum</name>
    <dbReference type="NCBI Taxonomy" id="2992147"/>
    <lineage>
        <taxon>Bacteria</taxon>
        <taxon>Pseudomonadati</taxon>
        <taxon>Pseudomonadota</taxon>
        <taxon>Alphaproteobacteria</taxon>
        <taxon>Rhodobacterales</taxon>
        <taxon>Paracoccaceae</taxon>
        <taxon>Albidovulum</taxon>
    </lineage>
</organism>
<dbReference type="Gene3D" id="1.20.81.30">
    <property type="entry name" value="Type II secretion system (T2SS), domain F"/>
    <property type="match status" value="2"/>
</dbReference>
<evidence type="ECO:0000313" key="9">
    <source>
        <dbReference type="EMBL" id="MCW3783540.1"/>
    </source>
</evidence>
<sequence>MPEFHYEAMDGDGASVRGEVRAASEIAALDQIANRGLIPVAISEGGRPLPWWAREVSLSGKARVAGPRDLEPFFAMLAAMLKAKLSLPRALQFCESQGRDKSFRRAIAAIRAEIEDGRSLTEALRGSGGLIPDRYAAFLELGERANRLEETAAAAAAMLKGEAALRRQVRSAFLYPMILMAMSALVLALLIFHLVPSLMPVFRSAGAAPPVALRVLDALRTTIVSDWPWLMTALAVITAGLLLLREPVARIWRTLLFRAPAIGPFLRQRESQRLCQTLAMVLESGAPLPRALEITRAATGLPTYQALLDEALSTVTAGGTLSQTLAASPLIAPLAQPLIRTGEESDRLAEMLRVAADTLAAETTVSVNRAVGLLTPILTLAIGLGIGSIILATISGIMDLNDLAF</sequence>
<comment type="caution">
    <text evidence="9">The sequence shown here is derived from an EMBL/GenBank/DDBJ whole genome shotgun (WGS) entry which is preliminary data.</text>
</comment>
<dbReference type="Proteomes" id="UP001207582">
    <property type="component" value="Unassembled WGS sequence"/>
</dbReference>
<dbReference type="EMBL" id="JAPDOG010000021">
    <property type="protein sequence ID" value="MCW3783540.1"/>
    <property type="molecule type" value="Genomic_DNA"/>
</dbReference>
<gene>
    <name evidence="9" type="ORF">OM960_18535</name>
</gene>
<evidence type="ECO:0000256" key="6">
    <source>
        <dbReference type="ARBA" id="ARBA00023136"/>
    </source>
</evidence>
<feature type="transmembrane region" description="Helical" evidence="7">
    <location>
        <begin position="377"/>
        <end position="398"/>
    </location>
</feature>
<protein>
    <submittedName>
        <fullName evidence="9">Type II secretion system F family protein</fullName>
    </submittedName>
</protein>
<evidence type="ECO:0000256" key="2">
    <source>
        <dbReference type="ARBA" id="ARBA00005745"/>
    </source>
</evidence>
<evidence type="ECO:0000256" key="1">
    <source>
        <dbReference type="ARBA" id="ARBA00004651"/>
    </source>
</evidence>
<evidence type="ECO:0000313" key="10">
    <source>
        <dbReference type="Proteomes" id="UP001207582"/>
    </source>
</evidence>